<dbReference type="WBParaSite" id="jg5637">
    <property type="protein sequence ID" value="jg5637"/>
    <property type="gene ID" value="jg5637"/>
</dbReference>
<evidence type="ECO:0000256" key="2">
    <source>
        <dbReference type="SAM" id="MobiDB-lite"/>
    </source>
</evidence>
<feature type="compositionally biased region" description="Basic and acidic residues" evidence="2">
    <location>
        <begin position="673"/>
        <end position="693"/>
    </location>
</feature>
<accession>A0A915EEY3</accession>
<organism evidence="3 4">
    <name type="scientific">Ditylenchus dipsaci</name>
    <dbReference type="NCBI Taxonomy" id="166011"/>
    <lineage>
        <taxon>Eukaryota</taxon>
        <taxon>Metazoa</taxon>
        <taxon>Ecdysozoa</taxon>
        <taxon>Nematoda</taxon>
        <taxon>Chromadorea</taxon>
        <taxon>Rhabditida</taxon>
        <taxon>Tylenchina</taxon>
        <taxon>Tylenchomorpha</taxon>
        <taxon>Sphaerularioidea</taxon>
        <taxon>Anguinidae</taxon>
        <taxon>Anguininae</taxon>
        <taxon>Ditylenchus</taxon>
    </lineage>
</organism>
<evidence type="ECO:0000313" key="3">
    <source>
        <dbReference type="Proteomes" id="UP000887574"/>
    </source>
</evidence>
<sequence length="693" mass="78643">MFGALNKRELLKVVNVPTINSTEIVPSLGQTTFCAKKNSLDSKKSFSGPKLPIKMNLHRLAYSDINPTKKKYCCPCLVCRQNYFNTTSSPDDMPRIESFFVDADLDEEEGEADPEAAIRLENAQGKIYRELDDNTSFDETYYKEVLQENDMSADDLLDQLITKHDSFDRQKAIYCLNDLLQIANHNLAAENPALLAIGIKMLALIHAQGNPLGTESSLEISNKIIAYFQRNLDQIADAQEKAVLKLFLGACQGEIFLDGQILSESRMWDASDCFHILAAIAIRTGKLEELKKLSLEMARGQNTSVKESSVKSKSTVEKKEGLVKDMQSESDLEKAQLLTIFMEQLRIQEEAVTQGEYAVFIKPALKQYPAWRVFTTKQMPDHTCELCYEATKATEAARHTSLPSPQLLTTKQHLLLKKKIKTFLTDQAGEKVKQFKAQYKKLEMELKEMKAGSFHDRKEGHRPLIVDGMNILNIDKSKTNRKYLVEQERIGQWNFKSMFKFVLATMAADYSPALVIFKQGQVDEKQIASLGFVGIKYFIHDGSSDADLFVLNAALMYGPETHVFANDSYLETHSDGELVKSLDKSTVKLLETFCKTNQIKFSKKLKTYELPCNYAAPILKDDYGYHICLSRNFRHMRWSDNPGGIKCIRTAHLPGNAKERSKKRREARQKLLKQKETAARKLIQDGQKGKEEE</sequence>
<evidence type="ECO:0000256" key="1">
    <source>
        <dbReference type="SAM" id="Coils"/>
    </source>
</evidence>
<evidence type="ECO:0000313" key="4">
    <source>
        <dbReference type="WBParaSite" id="jg5637"/>
    </source>
</evidence>
<protein>
    <submittedName>
        <fullName evidence="4">Ribonuclease P</fullName>
    </submittedName>
</protein>
<reference evidence="4" key="1">
    <citation type="submission" date="2022-11" db="UniProtKB">
        <authorList>
            <consortium name="WormBaseParasite"/>
        </authorList>
    </citation>
    <scope>IDENTIFICATION</scope>
</reference>
<name>A0A915EEY3_9BILA</name>
<dbReference type="Proteomes" id="UP000887574">
    <property type="component" value="Unplaced"/>
</dbReference>
<dbReference type="AlphaFoldDB" id="A0A915EEY3"/>
<keyword evidence="3" id="KW-1185">Reference proteome</keyword>
<feature type="compositionally biased region" description="Basic residues" evidence="2">
    <location>
        <begin position="660"/>
        <end position="672"/>
    </location>
</feature>
<proteinExistence type="predicted"/>
<feature type="region of interest" description="Disordered" evidence="2">
    <location>
        <begin position="656"/>
        <end position="693"/>
    </location>
</feature>
<keyword evidence="1" id="KW-0175">Coiled coil</keyword>
<feature type="coiled-coil region" evidence="1">
    <location>
        <begin position="425"/>
        <end position="452"/>
    </location>
</feature>